<name>D9R1Q9_LACSW</name>
<keyword evidence="5 14" id="KW-0963">Cytoplasm</keyword>
<evidence type="ECO:0000256" key="12">
    <source>
        <dbReference type="ARBA" id="ARBA00023146"/>
    </source>
</evidence>
<dbReference type="SUPFAM" id="SSF52374">
    <property type="entry name" value="Nucleotidylyl transferase"/>
    <property type="match status" value="1"/>
</dbReference>
<dbReference type="CDD" id="cd07957">
    <property type="entry name" value="Anticodon_Ia_Met"/>
    <property type="match status" value="1"/>
</dbReference>
<dbReference type="NCBIfam" id="TIGR00399">
    <property type="entry name" value="metG_C_term"/>
    <property type="match status" value="1"/>
</dbReference>
<comment type="cofactor">
    <cofactor evidence="14">
        <name>Zn(2+)</name>
        <dbReference type="ChEBI" id="CHEBI:29105"/>
    </cofactor>
    <text evidence="14">Binds 1 zinc ion per subunit.</text>
</comment>
<keyword evidence="14" id="KW-0862">Zinc</keyword>
<evidence type="ECO:0000256" key="1">
    <source>
        <dbReference type="ARBA" id="ARBA00003314"/>
    </source>
</evidence>
<evidence type="ECO:0000313" key="16">
    <source>
        <dbReference type="EMBL" id="ADL02800.1"/>
    </source>
</evidence>
<dbReference type="HAMAP" id="MF_01228">
    <property type="entry name" value="Met_tRNA_synth_type2"/>
    <property type="match status" value="1"/>
</dbReference>
<keyword evidence="9 14" id="KW-0067">ATP-binding</keyword>
<dbReference type="eggNOG" id="COG0143">
    <property type="taxonomic scope" value="Bacteria"/>
</dbReference>
<dbReference type="AlphaFoldDB" id="D9R1Q9"/>
<evidence type="ECO:0000256" key="8">
    <source>
        <dbReference type="ARBA" id="ARBA00022741"/>
    </source>
</evidence>
<keyword evidence="6 14" id="KW-0820">tRNA-binding</keyword>
<proteinExistence type="inferred from homology"/>
<keyword evidence="7 14" id="KW-0436">Ligase</keyword>
<dbReference type="Pfam" id="PF01588">
    <property type="entry name" value="tRNA_bind"/>
    <property type="match status" value="1"/>
</dbReference>
<dbReference type="FunFam" id="2.40.50.140:FF:000042">
    <property type="entry name" value="Methionine--tRNA ligase"/>
    <property type="match status" value="1"/>
</dbReference>
<evidence type="ECO:0000259" key="15">
    <source>
        <dbReference type="PROSITE" id="PS50886"/>
    </source>
</evidence>
<comment type="subcellular location">
    <subcellularLocation>
        <location evidence="2 14">Cytoplasm</location>
    </subcellularLocation>
</comment>
<dbReference type="InterPro" id="IPR002547">
    <property type="entry name" value="tRNA-bd_dom"/>
</dbReference>
<dbReference type="PaxDb" id="610130-Closa_0157"/>
<sequence length="659" mass="74560">MCKDSNKKPYYITTAIAYASGKPHIGNTYEAVLADAIARYKRAEGYDVFFQTGTDEHGQKIEEKAEAAGITPKEFVDRAAGEIRKIWDLMNTSYDKFIRTTDKDHEEQVQKIFKKLYEQDDIYKGYYEGLYCTPCESFFTESQLVDGKCPDCGREVKPAKEEAYFFRMSKYADRLIKHINENPDFIQPVSRKNEMMNNFLLPGLQDLCVSRTTFQWGIPVSFDPRHVTYVWLDALTNYITGIGYDCDGQSREQFSKLWPADLHLIGKDIIRFHTIYWPIFLMALDIPLPKQVFGHPWLLQGDGKMSKSKGNVLYADTLVDFFGVDAVRYFVLHEMPFDNDGIISWELMVERMNSDLANILGNLVNRTISMSNKYFEGIVKDGKAAEAVDEDLKAVVLEEVKKVQEKMEKLRVADAMTSIFNIFRRSNKYIDETTPWTLAKDEASKERLETVLYNLTEAIAIGASLLDSFMPDTSKKILSQLNTSKRELSQMNEFGLYPSGNKVTDKPEILFARMDMKEVMEKVEAMFGNKKEESAGSAREAATDGIDIEAKAEIEYGDFAKLQFQVGEIIACEAVPKSKKLLCSQVRIGSQVKQIVSGIKAHYSPEEMVGKKVMVVVNLKPAKLAGVMSEGMLLCAEDAEGNLSLMVPEKSMPSGAEIC</sequence>
<comment type="caution">
    <text evidence="14">Lacks conserved residue(s) required for the propagation of feature annotation.</text>
</comment>
<evidence type="ECO:0000313" key="17">
    <source>
        <dbReference type="Proteomes" id="UP000001662"/>
    </source>
</evidence>
<dbReference type="GO" id="GO:0005737">
    <property type="term" value="C:cytoplasm"/>
    <property type="evidence" value="ECO:0007669"/>
    <property type="project" value="UniProtKB-SubCell"/>
</dbReference>
<dbReference type="InterPro" id="IPR033911">
    <property type="entry name" value="MetRS_core"/>
</dbReference>
<dbReference type="Gene3D" id="1.10.730.10">
    <property type="entry name" value="Isoleucyl-tRNA Synthetase, Domain 1"/>
    <property type="match status" value="1"/>
</dbReference>
<keyword evidence="11 14" id="KW-0648">Protein biosynthesis</keyword>
<feature type="binding site" evidence="14">
    <location>
        <position position="132"/>
    </location>
    <ligand>
        <name>Zn(2+)</name>
        <dbReference type="ChEBI" id="CHEBI:29105"/>
    </ligand>
</feature>
<feature type="binding site" evidence="14">
    <location>
        <position position="152"/>
    </location>
    <ligand>
        <name>Zn(2+)</name>
        <dbReference type="ChEBI" id="CHEBI:29105"/>
    </ligand>
</feature>
<dbReference type="KEGG" id="csh:Closa_0157"/>
<dbReference type="Proteomes" id="UP000001662">
    <property type="component" value="Chromosome"/>
</dbReference>
<dbReference type="Gene3D" id="3.40.50.620">
    <property type="entry name" value="HUPs"/>
    <property type="match status" value="1"/>
</dbReference>
<dbReference type="eggNOG" id="COG0073">
    <property type="taxonomic scope" value="Bacteria"/>
</dbReference>
<dbReference type="OrthoDB" id="9810191at2"/>
<protein>
    <recommendedName>
        <fullName evidence="14">Methionine--tRNA ligase</fullName>
        <ecNumber evidence="14">6.1.1.10</ecNumber>
    </recommendedName>
    <alternativeName>
        <fullName evidence="14">Methionyl-tRNA synthetase</fullName>
        <shortName evidence="14">MetRS</shortName>
    </alternativeName>
</protein>
<evidence type="ECO:0000256" key="3">
    <source>
        <dbReference type="ARBA" id="ARBA00006590"/>
    </source>
</evidence>
<keyword evidence="12 14" id="KW-0030">Aminoacyl-tRNA synthetase</keyword>
<dbReference type="FunFam" id="1.10.730.10:FF:000026">
    <property type="entry name" value="Methionine--tRNA ligase"/>
    <property type="match status" value="1"/>
</dbReference>
<dbReference type="GO" id="GO:0005524">
    <property type="term" value="F:ATP binding"/>
    <property type="evidence" value="ECO:0007669"/>
    <property type="project" value="UniProtKB-UniRule"/>
</dbReference>
<dbReference type="CDD" id="cd00814">
    <property type="entry name" value="MetRS_core"/>
    <property type="match status" value="1"/>
</dbReference>
<dbReference type="InterPro" id="IPR041872">
    <property type="entry name" value="Anticodon_Met"/>
</dbReference>
<keyword evidence="17" id="KW-1185">Reference proteome</keyword>
<reference evidence="16" key="1">
    <citation type="submission" date="2010-07" db="EMBL/GenBank/DDBJ databases">
        <title>Complete sequence of Clostridium saccharolyticum WM1.</title>
        <authorList>
            <consortium name="US DOE Joint Genome Institute"/>
            <person name="Lucas S."/>
            <person name="Copeland A."/>
            <person name="Lapidus A."/>
            <person name="Cheng J.-F."/>
            <person name="Bruce D."/>
            <person name="Goodwin L."/>
            <person name="Pitluck S."/>
            <person name="Chertkov O."/>
            <person name="Detter J.C."/>
            <person name="Han C."/>
            <person name="Tapia R."/>
            <person name="Land M."/>
            <person name="Hauser L."/>
            <person name="Chang Y.-J."/>
            <person name="Jeffries C."/>
            <person name="Kyrpides N."/>
            <person name="Ivanova N."/>
            <person name="Mikhailova N."/>
            <person name="Mouttaki H."/>
            <person name="Lin L."/>
            <person name="Zhou J."/>
            <person name="Hemme C.L."/>
            <person name="Woyke T."/>
        </authorList>
    </citation>
    <scope>NUCLEOTIDE SEQUENCE [LARGE SCALE GENOMIC DNA]</scope>
    <source>
        <strain evidence="16">WM1</strain>
    </source>
</reference>
<keyword evidence="8 14" id="KW-0547">Nucleotide-binding</keyword>
<dbReference type="PANTHER" id="PTHR43326">
    <property type="entry name" value="METHIONYL-TRNA SYNTHETASE"/>
    <property type="match status" value="1"/>
</dbReference>
<evidence type="ECO:0000256" key="14">
    <source>
        <dbReference type="HAMAP-Rule" id="MF_01228"/>
    </source>
</evidence>
<dbReference type="InterPro" id="IPR004495">
    <property type="entry name" value="Met-tRNA-synth_bsu_C"/>
</dbReference>
<feature type="short sequence motif" description="'KMSKS' region" evidence="14">
    <location>
        <begin position="304"/>
        <end position="308"/>
    </location>
</feature>
<dbReference type="RefSeq" id="WP_013270900.1">
    <property type="nucleotide sequence ID" value="NC_014376.1"/>
</dbReference>
<dbReference type="SUPFAM" id="SSF47323">
    <property type="entry name" value="Anticodon-binding domain of a subclass of class I aminoacyl-tRNA synthetases"/>
    <property type="match status" value="1"/>
</dbReference>
<accession>D9R1Q9</accession>
<dbReference type="EMBL" id="CP002109">
    <property type="protein sequence ID" value="ADL02800.1"/>
    <property type="molecule type" value="Genomic_DNA"/>
</dbReference>
<evidence type="ECO:0000256" key="2">
    <source>
        <dbReference type="ARBA" id="ARBA00004496"/>
    </source>
</evidence>
<keyword evidence="14" id="KW-0479">Metal-binding</keyword>
<dbReference type="FunFam" id="2.170.220.10:FF:000002">
    <property type="entry name" value="Methionine--tRNA ligase"/>
    <property type="match status" value="1"/>
</dbReference>
<dbReference type="GO" id="GO:0006431">
    <property type="term" value="P:methionyl-tRNA aminoacylation"/>
    <property type="evidence" value="ECO:0007669"/>
    <property type="project" value="UniProtKB-UniRule"/>
</dbReference>
<dbReference type="InterPro" id="IPR015413">
    <property type="entry name" value="Methionyl/Leucyl_tRNA_Synth"/>
</dbReference>
<gene>
    <name evidence="14" type="primary">metG</name>
    <name evidence="16" type="ordered locus">Closa_0157</name>
</gene>
<dbReference type="InterPro" id="IPR012340">
    <property type="entry name" value="NA-bd_OB-fold"/>
</dbReference>
<comment type="function">
    <text evidence="1 14">Is required not only for elongation of protein synthesis but also for the initiation of all mRNA translation through initiator tRNA(fMet) aminoacylation.</text>
</comment>
<dbReference type="Pfam" id="PF19303">
    <property type="entry name" value="Anticodon_3"/>
    <property type="match status" value="1"/>
</dbReference>
<dbReference type="PRINTS" id="PR01041">
    <property type="entry name" value="TRNASYNTHMET"/>
</dbReference>
<dbReference type="NCBIfam" id="TIGR00398">
    <property type="entry name" value="metG"/>
    <property type="match status" value="1"/>
</dbReference>
<feature type="binding site" evidence="14">
    <location>
        <position position="135"/>
    </location>
    <ligand>
        <name>Zn(2+)</name>
        <dbReference type="ChEBI" id="CHEBI:29105"/>
    </ligand>
</feature>
<evidence type="ECO:0000256" key="7">
    <source>
        <dbReference type="ARBA" id="ARBA00022598"/>
    </source>
</evidence>
<evidence type="ECO:0000256" key="13">
    <source>
        <dbReference type="ARBA" id="ARBA00047364"/>
    </source>
</evidence>
<comment type="subunit">
    <text evidence="4 14">Homodimer.</text>
</comment>
<feature type="domain" description="TRNA-binding" evidence="15">
    <location>
        <begin position="558"/>
        <end position="659"/>
    </location>
</feature>
<dbReference type="GO" id="GO:0004825">
    <property type="term" value="F:methionine-tRNA ligase activity"/>
    <property type="evidence" value="ECO:0007669"/>
    <property type="project" value="UniProtKB-UniRule"/>
</dbReference>
<dbReference type="PANTHER" id="PTHR43326:SF1">
    <property type="entry name" value="METHIONINE--TRNA LIGASE, MITOCHONDRIAL"/>
    <property type="match status" value="1"/>
</dbReference>
<dbReference type="STRING" id="610130.Closa_0157"/>
<dbReference type="GO" id="GO:0000049">
    <property type="term" value="F:tRNA binding"/>
    <property type="evidence" value="ECO:0007669"/>
    <property type="project" value="UniProtKB-UniRule"/>
</dbReference>
<dbReference type="InterPro" id="IPR023457">
    <property type="entry name" value="Met-tRNA_synth_2"/>
</dbReference>
<organism evidence="16 17">
    <name type="scientific">Lacrimispora saccharolytica (strain ATCC 35040 / DSM 2544 / NRCC 2533 / WM1)</name>
    <name type="common">Clostridium saccharolyticum</name>
    <dbReference type="NCBI Taxonomy" id="610130"/>
    <lineage>
        <taxon>Bacteria</taxon>
        <taxon>Bacillati</taxon>
        <taxon>Bacillota</taxon>
        <taxon>Clostridia</taxon>
        <taxon>Lachnospirales</taxon>
        <taxon>Lachnospiraceae</taxon>
        <taxon>Lacrimispora</taxon>
    </lineage>
</organism>
<dbReference type="Gene3D" id="2.40.50.140">
    <property type="entry name" value="Nucleic acid-binding proteins"/>
    <property type="match status" value="1"/>
</dbReference>
<comment type="similarity">
    <text evidence="3 14">Belongs to the class-I aminoacyl-tRNA synthetase family. MetG type 2A subfamily.</text>
</comment>
<dbReference type="GO" id="GO:0046872">
    <property type="term" value="F:metal ion binding"/>
    <property type="evidence" value="ECO:0007669"/>
    <property type="project" value="UniProtKB-KW"/>
</dbReference>
<evidence type="ECO:0000256" key="6">
    <source>
        <dbReference type="ARBA" id="ARBA00022555"/>
    </source>
</evidence>
<comment type="catalytic activity">
    <reaction evidence="13 14">
        <text>tRNA(Met) + L-methionine + ATP = L-methionyl-tRNA(Met) + AMP + diphosphate</text>
        <dbReference type="Rhea" id="RHEA:13481"/>
        <dbReference type="Rhea" id="RHEA-COMP:9667"/>
        <dbReference type="Rhea" id="RHEA-COMP:9698"/>
        <dbReference type="ChEBI" id="CHEBI:30616"/>
        <dbReference type="ChEBI" id="CHEBI:33019"/>
        <dbReference type="ChEBI" id="CHEBI:57844"/>
        <dbReference type="ChEBI" id="CHEBI:78442"/>
        <dbReference type="ChEBI" id="CHEBI:78530"/>
        <dbReference type="ChEBI" id="CHEBI:456215"/>
        <dbReference type="EC" id="6.1.1.10"/>
    </reaction>
</comment>
<dbReference type="HOGENOM" id="CLU_009710_9_4_9"/>
<dbReference type="InterPro" id="IPR014758">
    <property type="entry name" value="Met-tRNA_synth"/>
</dbReference>
<dbReference type="Gene3D" id="2.170.220.10">
    <property type="match status" value="1"/>
</dbReference>
<dbReference type="EC" id="6.1.1.10" evidence="14"/>
<evidence type="ECO:0000256" key="10">
    <source>
        <dbReference type="ARBA" id="ARBA00022884"/>
    </source>
</evidence>
<evidence type="ECO:0000256" key="4">
    <source>
        <dbReference type="ARBA" id="ARBA00011738"/>
    </source>
</evidence>
<dbReference type="InterPro" id="IPR014729">
    <property type="entry name" value="Rossmann-like_a/b/a_fold"/>
</dbReference>
<dbReference type="Pfam" id="PF09334">
    <property type="entry name" value="tRNA-synt_1g"/>
    <property type="match status" value="2"/>
</dbReference>
<dbReference type="InterPro" id="IPR009080">
    <property type="entry name" value="tRNAsynth_Ia_anticodon-bd"/>
</dbReference>
<evidence type="ECO:0000256" key="9">
    <source>
        <dbReference type="ARBA" id="ARBA00022840"/>
    </source>
</evidence>
<evidence type="ECO:0000256" key="5">
    <source>
        <dbReference type="ARBA" id="ARBA00022490"/>
    </source>
</evidence>
<feature type="short sequence motif" description="'HIGH' region" evidence="14">
    <location>
        <begin position="17"/>
        <end position="27"/>
    </location>
</feature>
<keyword evidence="10 14" id="KW-0694">RNA-binding</keyword>
<evidence type="ECO:0000256" key="11">
    <source>
        <dbReference type="ARBA" id="ARBA00022917"/>
    </source>
</evidence>
<dbReference type="SUPFAM" id="SSF50249">
    <property type="entry name" value="Nucleic acid-binding proteins"/>
    <property type="match status" value="1"/>
</dbReference>
<dbReference type="PROSITE" id="PS50886">
    <property type="entry name" value="TRBD"/>
    <property type="match status" value="1"/>
</dbReference>
<dbReference type="NCBIfam" id="NF008900">
    <property type="entry name" value="PRK12267.1"/>
    <property type="match status" value="1"/>
</dbReference>
<feature type="binding site" evidence="14">
    <location>
        <position position="149"/>
    </location>
    <ligand>
        <name>Zn(2+)</name>
        <dbReference type="ChEBI" id="CHEBI:29105"/>
    </ligand>
</feature>